<keyword evidence="2" id="KW-1185">Reference proteome</keyword>
<dbReference type="EMBL" id="JAYMGO010000010">
    <property type="protein sequence ID" value="KAL1267102.1"/>
    <property type="molecule type" value="Genomic_DNA"/>
</dbReference>
<name>A0ABR3MR53_9TELE</name>
<protein>
    <submittedName>
        <fullName evidence="1">Uncharacterized protein</fullName>
    </submittedName>
</protein>
<accession>A0ABR3MR53</accession>
<sequence>MSLHMAGPGEAGRLEIWLGSEMTFASLIGFAAASDELTGLDGRQSTASGFGPSGFSASLILIHYAGDLLMDYYVTGDLLVLLSKSGDGIPEDMAQFCLA</sequence>
<reference evidence="1 2" key="1">
    <citation type="submission" date="2023-09" db="EMBL/GenBank/DDBJ databases">
        <authorList>
            <person name="Wang M."/>
        </authorList>
    </citation>
    <scope>NUCLEOTIDE SEQUENCE [LARGE SCALE GENOMIC DNA]</scope>
    <source>
        <strain evidence="1">GT-2023</strain>
        <tissue evidence="1">Liver</tissue>
    </source>
</reference>
<evidence type="ECO:0000313" key="2">
    <source>
        <dbReference type="Proteomes" id="UP001558613"/>
    </source>
</evidence>
<evidence type="ECO:0000313" key="1">
    <source>
        <dbReference type="EMBL" id="KAL1267102.1"/>
    </source>
</evidence>
<dbReference type="Proteomes" id="UP001558613">
    <property type="component" value="Unassembled WGS sequence"/>
</dbReference>
<comment type="caution">
    <text evidence="1">The sequence shown here is derived from an EMBL/GenBank/DDBJ whole genome shotgun (WGS) entry which is preliminary data.</text>
</comment>
<gene>
    <name evidence="1" type="ORF">QQF64_002777</name>
</gene>
<proteinExistence type="predicted"/>
<organism evidence="1 2">
    <name type="scientific">Cirrhinus molitorella</name>
    <name type="common">mud carp</name>
    <dbReference type="NCBI Taxonomy" id="172907"/>
    <lineage>
        <taxon>Eukaryota</taxon>
        <taxon>Metazoa</taxon>
        <taxon>Chordata</taxon>
        <taxon>Craniata</taxon>
        <taxon>Vertebrata</taxon>
        <taxon>Euteleostomi</taxon>
        <taxon>Actinopterygii</taxon>
        <taxon>Neopterygii</taxon>
        <taxon>Teleostei</taxon>
        <taxon>Ostariophysi</taxon>
        <taxon>Cypriniformes</taxon>
        <taxon>Cyprinidae</taxon>
        <taxon>Labeoninae</taxon>
        <taxon>Labeonini</taxon>
        <taxon>Cirrhinus</taxon>
    </lineage>
</organism>